<feature type="region of interest" description="Disordered" evidence="1">
    <location>
        <begin position="1"/>
        <end position="51"/>
    </location>
</feature>
<name>I4BNI3_MYCCN</name>
<sequence length="51" mass="5847">MERNNNPPPTPEDATKATEEQRELQDKLEHQNEDPEAPAATQSYRQIPDES</sequence>
<evidence type="ECO:0000313" key="3">
    <source>
        <dbReference type="Proteomes" id="UP000006057"/>
    </source>
</evidence>
<keyword evidence="3" id="KW-1185">Reference proteome</keyword>
<feature type="compositionally biased region" description="Basic and acidic residues" evidence="1">
    <location>
        <begin position="13"/>
        <end position="33"/>
    </location>
</feature>
<dbReference type="KEGG" id="mcb:Mycch_4119"/>
<reference evidence="2 3" key="1">
    <citation type="submission" date="2012-06" db="EMBL/GenBank/DDBJ databases">
        <title>Complete sequence of chromosome of Mycobacterium chubuense NBB4.</title>
        <authorList>
            <consortium name="US DOE Joint Genome Institute"/>
            <person name="Lucas S."/>
            <person name="Han J."/>
            <person name="Lapidus A."/>
            <person name="Cheng J.-F."/>
            <person name="Goodwin L."/>
            <person name="Pitluck S."/>
            <person name="Peters L."/>
            <person name="Mikhailova N."/>
            <person name="Teshima H."/>
            <person name="Detter J.C."/>
            <person name="Han C."/>
            <person name="Tapia R."/>
            <person name="Land M."/>
            <person name="Hauser L."/>
            <person name="Kyrpides N."/>
            <person name="Ivanova N."/>
            <person name="Pagani I."/>
            <person name="Mattes T."/>
            <person name="Holmes A."/>
            <person name="Rutledge P."/>
            <person name="Paulsen I."/>
            <person name="Coleman N."/>
            <person name="Woyke T."/>
        </authorList>
    </citation>
    <scope>NUCLEOTIDE SEQUENCE [LARGE SCALE GENOMIC DNA]</scope>
    <source>
        <strain evidence="2 3">NBB4</strain>
    </source>
</reference>
<dbReference type="AlphaFoldDB" id="I4BNI3"/>
<protein>
    <submittedName>
        <fullName evidence="2">Uncharacterized protein</fullName>
    </submittedName>
</protein>
<organism evidence="2 3">
    <name type="scientific">Mycolicibacterium chubuense (strain NBB4)</name>
    <name type="common">Mycobacterium chubuense</name>
    <dbReference type="NCBI Taxonomy" id="710421"/>
    <lineage>
        <taxon>Bacteria</taxon>
        <taxon>Bacillati</taxon>
        <taxon>Actinomycetota</taxon>
        <taxon>Actinomycetes</taxon>
        <taxon>Mycobacteriales</taxon>
        <taxon>Mycobacteriaceae</taxon>
        <taxon>Mycolicibacterium</taxon>
    </lineage>
</organism>
<dbReference type="HOGENOM" id="CLU_212721_0_0_11"/>
<accession>I4BNI3</accession>
<gene>
    <name evidence="2" type="ordered locus">Mycch_4119</name>
</gene>
<dbReference type="PATRIC" id="fig|710421.3.peg.4116"/>
<dbReference type="RefSeq" id="WP_014817312.1">
    <property type="nucleotide sequence ID" value="NC_018027.1"/>
</dbReference>
<dbReference type="eggNOG" id="ENOG5032QF0">
    <property type="taxonomic scope" value="Bacteria"/>
</dbReference>
<dbReference type="Proteomes" id="UP000006057">
    <property type="component" value="Chromosome"/>
</dbReference>
<proteinExistence type="predicted"/>
<evidence type="ECO:0000313" key="2">
    <source>
        <dbReference type="EMBL" id="AFM18840.1"/>
    </source>
</evidence>
<feature type="compositionally biased region" description="Pro residues" evidence="1">
    <location>
        <begin position="1"/>
        <end position="11"/>
    </location>
</feature>
<evidence type="ECO:0000256" key="1">
    <source>
        <dbReference type="SAM" id="MobiDB-lite"/>
    </source>
</evidence>
<dbReference type="EMBL" id="CP003053">
    <property type="protein sequence ID" value="AFM18840.1"/>
    <property type="molecule type" value="Genomic_DNA"/>
</dbReference>